<dbReference type="GO" id="GO:0015171">
    <property type="term" value="F:amino acid transmembrane transporter activity"/>
    <property type="evidence" value="ECO:0007669"/>
    <property type="project" value="TreeGrafter"/>
</dbReference>
<evidence type="ECO:0000256" key="5">
    <source>
        <dbReference type="ARBA" id="ARBA00023136"/>
    </source>
</evidence>
<keyword evidence="8" id="KW-1185">Reference proteome</keyword>
<dbReference type="AlphaFoldDB" id="A0A840SN41"/>
<dbReference type="Pfam" id="PF01810">
    <property type="entry name" value="LysE"/>
    <property type="match status" value="1"/>
</dbReference>
<dbReference type="Proteomes" id="UP000549457">
    <property type="component" value="Unassembled WGS sequence"/>
</dbReference>
<feature type="transmembrane region" description="Helical" evidence="6">
    <location>
        <begin position="12"/>
        <end position="34"/>
    </location>
</feature>
<comment type="subcellular location">
    <subcellularLocation>
        <location evidence="1">Cell membrane</location>
        <topology evidence="1">Multi-pass membrane protein</topology>
    </subcellularLocation>
</comment>
<dbReference type="PANTHER" id="PTHR30086">
    <property type="entry name" value="ARGININE EXPORTER PROTEIN ARGO"/>
    <property type="match status" value="1"/>
</dbReference>
<dbReference type="GO" id="GO:0005886">
    <property type="term" value="C:plasma membrane"/>
    <property type="evidence" value="ECO:0007669"/>
    <property type="project" value="UniProtKB-SubCell"/>
</dbReference>
<feature type="transmembrane region" description="Helical" evidence="6">
    <location>
        <begin position="191"/>
        <end position="210"/>
    </location>
</feature>
<evidence type="ECO:0000313" key="8">
    <source>
        <dbReference type="Proteomes" id="UP000549457"/>
    </source>
</evidence>
<evidence type="ECO:0000313" key="7">
    <source>
        <dbReference type="EMBL" id="MBB5221708.1"/>
    </source>
</evidence>
<evidence type="ECO:0000256" key="3">
    <source>
        <dbReference type="ARBA" id="ARBA00022692"/>
    </source>
</evidence>
<evidence type="ECO:0000256" key="4">
    <source>
        <dbReference type="ARBA" id="ARBA00022989"/>
    </source>
</evidence>
<name>A0A840SN41_9RHOB</name>
<protein>
    <submittedName>
        <fullName evidence="7">Threonine/homoserine/homoserine lactone efflux protein</fullName>
    </submittedName>
</protein>
<dbReference type="PANTHER" id="PTHR30086:SF20">
    <property type="entry name" value="ARGININE EXPORTER PROTEIN ARGO-RELATED"/>
    <property type="match status" value="1"/>
</dbReference>
<keyword evidence="5 6" id="KW-0472">Membrane</keyword>
<feature type="transmembrane region" description="Helical" evidence="6">
    <location>
        <begin position="77"/>
        <end position="94"/>
    </location>
</feature>
<keyword evidence="4 6" id="KW-1133">Transmembrane helix</keyword>
<comment type="caution">
    <text evidence="7">The sequence shown here is derived from an EMBL/GenBank/DDBJ whole genome shotgun (WGS) entry which is preliminary data.</text>
</comment>
<feature type="transmembrane region" description="Helical" evidence="6">
    <location>
        <begin position="46"/>
        <end position="71"/>
    </location>
</feature>
<keyword evidence="2" id="KW-1003">Cell membrane</keyword>
<keyword evidence="3 6" id="KW-0812">Transmembrane</keyword>
<proteinExistence type="predicted"/>
<gene>
    <name evidence="7" type="ORF">HNP73_001644</name>
</gene>
<evidence type="ECO:0000256" key="2">
    <source>
        <dbReference type="ARBA" id="ARBA00022475"/>
    </source>
</evidence>
<accession>A0A840SN41</accession>
<organism evidence="7 8">
    <name type="scientific">Amaricoccus macauensis</name>
    <dbReference type="NCBI Taxonomy" id="57001"/>
    <lineage>
        <taxon>Bacteria</taxon>
        <taxon>Pseudomonadati</taxon>
        <taxon>Pseudomonadota</taxon>
        <taxon>Alphaproteobacteria</taxon>
        <taxon>Rhodobacterales</taxon>
        <taxon>Paracoccaceae</taxon>
        <taxon>Amaricoccus</taxon>
    </lineage>
</organism>
<dbReference type="RefSeq" id="WP_221288412.1">
    <property type="nucleotide sequence ID" value="NZ_JACHFM010000002.1"/>
</dbReference>
<reference evidence="7 8" key="1">
    <citation type="submission" date="2020-08" db="EMBL/GenBank/DDBJ databases">
        <title>Genomic Encyclopedia of Type Strains, Phase IV (KMG-IV): sequencing the most valuable type-strain genomes for metagenomic binning, comparative biology and taxonomic classification.</title>
        <authorList>
            <person name="Goeker M."/>
        </authorList>
    </citation>
    <scope>NUCLEOTIDE SEQUENCE [LARGE SCALE GENOMIC DNA]</scope>
    <source>
        <strain evidence="7 8">DSM 101730</strain>
    </source>
</reference>
<evidence type="ECO:0000256" key="1">
    <source>
        <dbReference type="ARBA" id="ARBA00004651"/>
    </source>
</evidence>
<feature type="transmembrane region" description="Helical" evidence="6">
    <location>
        <begin position="158"/>
        <end position="179"/>
    </location>
</feature>
<evidence type="ECO:0000256" key="6">
    <source>
        <dbReference type="SAM" id="Phobius"/>
    </source>
</evidence>
<dbReference type="EMBL" id="JACHFM010000002">
    <property type="protein sequence ID" value="MBB5221708.1"/>
    <property type="molecule type" value="Genomic_DNA"/>
</dbReference>
<dbReference type="PIRSF" id="PIRSF006324">
    <property type="entry name" value="LeuE"/>
    <property type="match status" value="1"/>
</dbReference>
<feature type="transmembrane region" description="Helical" evidence="6">
    <location>
        <begin position="115"/>
        <end position="138"/>
    </location>
</feature>
<sequence length="212" mass="22159">MRPAMFLDLPTLAAFTAAVLVIAITPGPDMAFFVGRAVSQGRAAGLAAVAGATTGILVHTTLVALGLSALIAAAPTAYLVVKIAGALYLAWLAIQTLRQGSTLAVERSSEASLAATWASGVAINLLNPKIVLFFLTFLPQFVSPTDPHPARSLLTLGLLFIFIASFVTVPMVLAADRFAATLRARPSIARAIDWMLASVFLAFAATILLGRR</sequence>
<dbReference type="InterPro" id="IPR001123">
    <property type="entry name" value="LeuE-type"/>
</dbReference>